<sequence>MGNNLSASVSTELLRSTVQRTSKFRGSLDLARLWRGKGLMLLIQ</sequence>
<accession>A0A2P2NIM5</accession>
<evidence type="ECO:0000313" key="1">
    <source>
        <dbReference type="EMBL" id="MBX42325.1"/>
    </source>
</evidence>
<dbReference type="EMBL" id="GGEC01061841">
    <property type="protein sequence ID" value="MBX42325.1"/>
    <property type="molecule type" value="Transcribed_RNA"/>
</dbReference>
<dbReference type="AlphaFoldDB" id="A0A2P2NIM5"/>
<proteinExistence type="predicted"/>
<organism evidence="1">
    <name type="scientific">Rhizophora mucronata</name>
    <name type="common">Asiatic mangrove</name>
    <dbReference type="NCBI Taxonomy" id="61149"/>
    <lineage>
        <taxon>Eukaryota</taxon>
        <taxon>Viridiplantae</taxon>
        <taxon>Streptophyta</taxon>
        <taxon>Embryophyta</taxon>
        <taxon>Tracheophyta</taxon>
        <taxon>Spermatophyta</taxon>
        <taxon>Magnoliopsida</taxon>
        <taxon>eudicotyledons</taxon>
        <taxon>Gunneridae</taxon>
        <taxon>Pentapetalae</taxon>
        <taxon>rosids</taxon>
        <taxon>fabids</taxon>
        <taxon>Malpighiales</taxon>
        <taxon>Rhizophoraceae</taxon>
        <taxon>Rhizophora</taxon>
    </lineage>
</organism>
<reference evidence="1" key="1">
    <citation type="submission" date="2018-02" db="EMBL/GenBank/DDBJ databases">
        <title>Rhizophora mucronata_Transcriptome.</title>
        <authorList>
            <person name="Meera S.P."/>
            <person name="Sreeshan A."/>
            <person name="Augustine A."/>
        </authorList>
    </citation>
    <scope>NUCLEOTIDE SEQUENCE</scope>
    <source>
        <tissue evidence="1">Leaf</tissue>
    </source>
</reference>
<name>A0A2P2NIM5_RHIMU</name>
<protein>
    <submittedName>
        <fullName evidence="1">Protein transport protein sec23</fullName>
    </submittedName>
</protein>